<dbReference type="Gene3D" id="4.10.240.10">
    <property type="entry name" value="Zn(2)-C6 fungal-type DNA-binding domain"/>
    <property type="match status" value="1"/>
</dbReference>
<dbReference type="InterPro" id="IPR021858">
    <property type="entry name" value="Fun_TF"/>
</dbReference>
<keyword evidence="2" id="KW-0238">DNA-binding</keyword>
<organism evidence="6 7">
    <name type="scientific">Aspergillus wentii DTO 134E9</name>
    <dbReference type="NCBI Taxonomy" id="1073089"/>
    <lineage>
        <taxon>Eukaryota</taxon>
        <taxon>Fungi</taxon>
        <taxon>Dikarya</taxon>
        <taxon>Ascomycota</taxon>
        <taxon>Pezizomycotina</taxon>
        <taxon>Eurotiomycetes</taxon>
        <taxon>Eurotiomycetidae</taxon>
        <taxon>Eurotiales</taxon>
        <taxon>Aspergillaceae</taxon>
        <taxon>Aspergillus</taxon>
        <taxon>Aspergillus subgen. Cremei</taxon>
    </lineage>
</organism>
<dbReference type="SUPFAM" id="SSF57701">
    <property type="entry name" value="Zn2/Cys6 DNA-binding domain"/>
    <property type="match status" value="1"/>
</dbReference>
<evidence type="ECO:0000256" key="3">
    <source>
        <dbReference type="ARBA" id="ARBA00023163"/>
    </source>
</evidence>
<evidence type="ECO:0000256" key="2">
    <source>
        <dbReference type="ARBA" id="ARBA00023125"/>
    </source>
</evidence>
<dbReference type="GO" id="GO:0000981">
    <property type="term" value="F:DNA-binding transcription factor activity, RNA polymerase II-specific"/>
    <property type="evidence" value="ECO:0007669"/>
    <property type="project" value="InterPro"/>
</dbReference>
<accession>A0A1L9R5B7</accession>
<evidence type="ECO:0000313" key="7">
    <source>
        <dbReference type="Proteomes" id="UP000184383"/>
    </source>
</evidence>
<reference evidence="7" key="1">
    <citation type="journal article" date="2017" name="Genome Biol.">
        <title>Comparative genomics reveals high biological diversity and specific adaptations in the industrially and medically important fungal genus Aspergillus.</title>
        <authorList>
            <person name="de Vries R.P."/>
            <person name="Riley R."/>
            <person name="Wiebenga A."/>
            <person name="Aguilar-Osorio G."/>
            <person name="Amillis S."/>
            <person name="Uchima C.A."/>
            <person name="Anderluh G."/>
            <person name="Asadollahi M."/>
            <person name="Askin M."/>
            <person name="Barry K."/>
            <person name="Battaglia E."/>
            <person name="Bayram O."/>
            <person name="Benocci T."/>
            <person name="Braus-Stromeyer S.A."/>
            <person name="Caldana C."/>
            <person name="Canovas D."/>
            <person name="Cerqueira G.C."/>
            <person name="Chen F."/>
            <person name="Chen W."/>
            <person name="Choi C."/>
            <person name="Clum A."/>
            <person name="Dos Santos R.A."/>
            <person name="Damasio A.R."/>
            <person name="Diallinas G."/>
            <person name="Emri T."/>
            <person name="Fekete E."/>
            <person name="Flipphi M."/>
            <person name="Freyberg S."/>
            <person name="Gallo A."/>
            <person name="Gournas C."/>
            <person name="Habgood R."/>
            <person name="Hainaut M."/>
            <person name="Harispe M.L."/>
            <person name="Henrissat B."/>
            <person name="Hilden K.S."/>
            <person name="Hope R."/>
            <person name="Hossain A."/>
            <person name="Karabika E."/>
            <person name="Karaffa L."/>
            <person name="Karanyi Z."/>
            <person name="Krasevec N."/>
            <person name="Kuo A."/>
            <person name="Kusch H."/>
            <person name="LaButti K."/>
            <person name="Lagendijk E.L."/>
            <person name="Lapidus A."/>
            <person name="Levasseur A."/>
            <person name="Lindquist E."/>
            <person name="Lipzen A."/>
            <person name="Logrieco A.F."/>
            <person name="MacCabe A."/>
            <person name="Maekelae M.R."/>
            <person name="Malavazi I."/>
            <person name="Melin P."/>
            <person name="Meyer V."/>
            <person name="Mielnichuk N."/>
            <person name="Miskei M."/>
            <person name="Molnar A.P."/>
            <person name="Mule G."/>
            <person name="Ngan C.Y."/>
            <person name="Orejas M."/>
            <person name="Orosz E."/>
            <person name="Ouedraogo J.P."/>
            <person name="Overkamp K.M."/>
            <person name="Park H.-S."/>
            <person name="Perrone G."/>
            <person name="Piumi F."/>
            <person name="Punt P.J."/>
            <person name="Ram A.F."/>
            <person name="Ramon A."/>
            <person name="Rauscher S."/>
            <person name="Record E."/>
            <person name="Riano-Pachon D.M."/>
            <person name="Robert V."/>
            <person name="Roehrig J."/>
            <person name="Ruller R."/>
            <person name="Salamov A."/>
            <person name="Salih N.S."/>
            <person name="Samson R.A."/>
            <person name="Sandor E."/>
            <person name="Sanguinetti M."/>
            <person name="Schuetze T."/>
            <person name="Sepcic K."/>
            <person name="Shelest E."/>
            <person name="Sherlock G."/>
            <person name="Sophianopoulou V."/>
            <person name="Squina F.M."/>
            <person name="Sun H."/>
            <person name="Susca A."/>
            <person name="Todd R.B."/>
            <person name="Tsang A."/>
            <person name="Unkles S.E."/>
            <person name="van de Wiele N."/>
            <person name="van Rossen-Uffink D."/>
            <person name="Oliveira J.V."/>
            <person name="Vesth T.C."/>
            <person name="Visser J."/>
            <person name="Yu J.-H."/>
            <person name="Zhou M."/>
            <person name="Andersen M.R."/>
            <person name="Archer D.B."/>
            <person name="Baker S.E."/>
            <person name="Benoit I."/>
            <person name="Brakhage A.A."/>
            <person name="Braus G.H."/>
            <person name="Fischer R."/>
            <person name="Frisvad J.C."/>
            <person name="Goldman G.H."/>
            <person name="Houbraken J."/>
            <person name="Oakley B."/>
            <person name="Pocsi I."/>
            <person name="Scazzocchio C."/>
            <person name="Seiboth B."/>
            <person name="vanKuyk P.A."/>
            <person name="Wortman J."/>
            <person name="Dyer P.S."/>
            <person name="Grigoriev I.V."/>
        </authorList>
    </citation>
    <scope>NUCLEOTIDE SEQUENCE [LARGE SCALE GENOMIC DNA]</scope>
    <source>
        <strain evidence="7">DTO 134E9</strain>
    </source>
</reference>
<dbReference type="PANTHER" id="PTHR38791">
    <property type="entry name" value="ZN(II)2CYS6 TRANSCRIPTION FACTOR (EUROFUNG)-RELATED-RELATED"/>
    <property type="match status" value="1"/>
</dbReference>
<dbReference type="InterPro" id="IPR053175">
    <property type="entry name" value="DHMBA_Reg_Transcription_Factor"/>
</dbReference>
<name>A0A1L9R5B7_ASPWE</name>
<keyword evidence="3" id="KW-0804">Transcription</keyword>
<dbReference type="CDD" id="cd00067">
    <property type="entry name" value="GAL4"/>
    <property type="match status" value="1"/>
</dbReference>
<evidence type="ECO:0000259" key="5">
    <source>
        <dbReference type="PROSITE" id="PS50048"/>
    </source>
</evidence>
<dbReference type="GO" id="GO:0003677">
    <property type="term" value="F:DNA binding"/>
    <property type="evidence" value="ECO:0007669"/>
    <property type="project" value="UniProtKB-KW"/>
</dbReference>
<dbReference type="PANTHER" id="PTHR38791:SF1">
    <property type="entry name" value="TRANSCRIPTION FACTOR, PUTATIVE-RELATED"/>
    <property type="match status" value="1"/>
</dbReference>
<dbReference type="Proteomes" id="UP000184383">
    <property type="component" value="Unassembled WGS sequence"/>
</dbReference>
<dbReference type="PROSITE" id="PS50048">
    <property type="entry name" value="ZN2_CY6_FUNGAL_2"/>
    <property type="match status" value="1"/>
</dbReference>
<feature type="domain" description="Zn(2)-C6 fungal-type" evidence="5">
    <location>
        <begin position="10"/>
        <end position="38"/>
    </location>
</feature>
<dbReference type="VEuPathDB" id="FungiDB:ASPWEDRAFT_72604"/>
<dbReference type="GO" id="GO:0008270">
    <property type="term" value="F:zinc ion binding"/>
    <property type="evidence" value="ECO:0007669"/>
    <property type="project" value="InterPro"/>
</dbReference>
<evidence type="ECO:0000313" key="6">
    <source>
        <dbReference type="EMBL" id="OJJ30111.1"/>
    </source>
</evidence>
<dbReference type="Pfam" id="PF00172">
    <property type="entry name" value="Zn_clus"/>
    <property type="match status" value="1"/>
</dbReference>
<dbReference type="EMBL" id="KV878217">
    <property type="protein sequence ID" value="OJJ30111.1"/>
    <property type="molecule type" value="Genomic_DNA"/>
</dbReference>
<evidence type="ECO:0000256" key="4">
    <source>
        <dbReference type="ARBA" id="ARBA00023242"/>
    </source>
</evidence>
<dbReference type="PROSITE" id="PS00463">
    <property type="entry name" value="ZN2_CY6_FUNGAL_1"/>
    <property type="match status" value="1"/>
</dbReference>
<dbReference type="SMART" id="SM00066">
    <property type="entry name" value="GAL4"/>
    <property type="match status" value="1"/>
</dbReference>
<keyword evidence="1" id="KW-0805">Transcription regulation</keyword>
<proteinExistence type="predicted"/>
<keyword evidence="4" id="KW-0539">Nucleus</keyword>
<dbReference type="Pfam" id="PF11951">
    <property type="entry name" value="Fungal_trans_2"/>
    <property type="match status" value="1"/>
</dbReference>
<dbReference type="InterPro" id="IPR036864">
    <property type="entry name" value="Zn2-C6_fun-type_DNA-bd_sf"/>
</dbReference>
<dbReference type="RefSeq" id="XP_040683788.1">
    <property type="nucleotide sequence ID" value="XM_040839255.1"/>
</dbReference>
<dbReference type="GeneID" id="63755103"/>
<dbReference type="OrthoDB" id="5429770at2759"/>
<dbReference type="STRING" id="1073089.A0A1L9R5B7"/>
<protein>
    <recommendedName>
        <fullName evidence="5">Zn(2)-C6 fungal-type domain-containing protein</fullName>
    </recommendedName>
</protein>
<evidence type="ECO:0000256" key="1">
    <source>
        <dbReference type="ARBA" id="ARBA00023015"/>
    </source>
</evidence>
<dbReference type="AlphaFoldDB" id="A0A1L9R5B7"/>
<sequence length="493" mass="54821">MGSPAMPSKACQPCRVKRRKCDKKLPGCSQCRRAKVVCLGYRDDFSSRLRDQTVSTAHKFQTLDKTSGSVSPMAMSPVMRSRSASDMQHAQTTPDALVVHKLSASPEDVALGYFLNFYAPATQFDYLSEASTVFLCPGPLRSALLAPSLLLLSQNFQSTALQALAQDNYAKALRLTSSVLSGQVLVTCDSTLLAVLLLSVYEALAFQGRQVPSAWSAHIRGAFQLLQMRGETQFDSSLGRNLFLHASCNIRIDCTQRGMKAPPALGALQSSLVRNMDPRDPNIRLGAFLDQFANLRSRICDFPPLSRTHKALELDKELVTLLDDLWRLVPFISVDVATLPGQIDTYEDWVHRYTSQRMLKLWNSVRILRLFVNEHIHHYLTAQHTIEKFQTEEWTQARESAMAISAKMISDVLASVPLCLESSMSPMVSARSLVYPLTGVAVSKLGSPRAKRFAHNRLAFIGSEYGLIQAAESAHMVSQTRDMEDWIHLLLVS</sequence>
<gene>
    <name evidence="6" type="ORF">ASPWEDRAFT_72604</name>
</gene>
<dbReference type="InterPro" id="IPR001138">
    <property type="entry name" value="Zn2Cys6_DnaBD"/>
</dbReference>
<keyword evidence="7" id="KW-1185">Reference proteome</keyword>